<gene>
    <name evidence="1" type="ORF">CesoFtcFv8_002691</name>
</gene>
<evidence type="ECO:0000313" key="2">
    <source>
        <dbReference type="Proteomes" id="UP001335648"/>
    </source>
</evidence>
<name>A0AAN8CYD6_9TELE</name>
<evidence type="ECO:0000313" key="1">
    <source>
        <dbReference type="EMBL" id="KAK5912860.1"/>
    </source>
</evidence>
<organism evidence="1 2">
    <name type="scientific">Champsocephalus esox</name>
    <name type="common">pike icefish</name>
    <dbReference type="NCBI Taxonomy" id="159716"/>
    <lineage>
        <taxon>Eukaryota</taxon>
        <taxon>Metazoa</taxon>
        <taxon>Chordata</taxon>
        <taxon>Craniata</taxon>
        <taxon>Vertebrata</taxon>
        <taxon>Euteleostomi</taxon>
        <taxon>Actinopterygii</taxon>
        <taxon>Neopterygii</taxon>
        <taxon>Teleostei</taxon>
        <taxon>Neoteleostei</taxon>
        <taxon>Acanthomorphata</taxon>
        <taxon>Eupercaria</taxon>
        <taxon>Perciformes</taxon>
        <taxon>Notothenioidei</taxon>
        <taxon>Channichthyidae</taxon>
        <taxon>Champsocephalus</taxon>
    </lineage>
</organism>
<sequence length="78" mass="9037">MRDGREAKTDKQKEKMCYQTCQKGNQLPCPYPYVTKVMFHDIHLDSDTCQPEDLALFPRTSIWTTIAVAAGKQDRKKM</sequence>
<reference evidence="1 2" key="1">
    <citation type="journal article" date="2023" name="Mol. Biol. Evol.">
        <title>Genomics of Secondarily Temperate Adaptation in the Only Non-Antarctic Icefish.</title>
        <authorList>
            <person name="Rivera-Colon A.G."/>
            <person name="Rayamajhi N."/>
            <person name="Minhas B.F."/>
            <person name="Madrigal G."/>
            <person name="Bilyk K.T."/>
            <person name="Yoon V."/>
            <person name="Hune M."/>
            <person name="Gregory S."/>
            <person name="Cheng C.H.C."/>
            <person name="Catchen J.M."/>
        </authorList>
    </citation>
    <scope>NUCLEOTIDE SEQUENCE [LARGE SCALE GENOMIC DNA]</scope>
    <source>
        <strain evidence="1">JC2023a</strain>
    </source>
</reference>
<proteinExistence type="predicted"/>
<protein>
    <submittedName>
        <fullName evidence="1">Uncharacterized protein</fullName>
    </submittedName>
</protein>
<comment type="caution">
    <text evidence="1">The sequence shown here is derived from an EMBL/GenBank/DDBJ whole genome shotgun (WGS) entry which is preliminary data.</text>
</comment>
<accession>A0AAN8CYD6</accession>
<keyword evidence="2" id="KW-1185">Reference proteome</keyword>
<dbReference type="Proteomes" id="UP001335648">
    <property type="component" value="Unassembled WGS sequence"/>
</dbReference>
<dbReference type="EMBL" id="JAULUE010002047">
    <property type="protein sequence ID" value="KAK5912860.1"/>
    <property type="molecule type" value="Genomic_DNA"/>
</dbReference>
<dbReference type="AlphaFoldDB" id="A0AAN8CYD6"/>